<sequence length="350" mass="40906">MDLRDIKWSEFNLNEIFPSIQRGKRLKKDDHKAGNQPYISSTALNNGVDGFIGNTENVRKFEKCLTIANSGSVGATFFQPFSFVASDHVTKLENKDFSKNVYLFISSIAKRLNEKYGFNREINDKRIQREKILLPVNSKGKPDYAFMEKYIEFKMHEKNKQIENYITKKLEQVKDFKEVETLNEKEWGEFFIEDVFNIKAGKRLTKADMFKGETPFIGASDSNNGITNFVSNINSSLDSNVLGVNYNGSVVENFYHPYKAIFSDDVKRLSLKEVKGNEFLYLFIKTSILNQKSKFQYAYKFNETRMLRQKLLFPINKKGHIDYDYMENYIKKIEYEKLTNYIKVKTAKDQ</sequence>
<keyword evidence="2" id="KW-0680">Restriction system</keyword>
<evidence type="ECO:0000313" key="6">
    <source>
        <dbReference type="Proteomes" id="UP000198336"/>
    </source>
</evidence>
<organism evidence="5 6">
    <name type="scientific">Flavobacterium oncorhynchi</name>
    <dbReference type="NCBI Taxonomy" id="728056"/>
    <lineage>
        <taxon>Bacteria</taxon>
        <taxon>Pseudomonadati</taxon>
        <taxon>Bacteroidota</taxon>
        <taxon>Flavobacteriia</taxon>
        <taxon>Flavobacteriales</taxon>
        <taxon>Flavobacteriaceae</taxon>
        <taxon>Flavobacterium</taxon>
    </lineage>
</organism>
<proteinExistence type="inferred from homology"/>
<comment type="caution">
    <text evidence="5">The sequence shown here is derived from an EMBL/GenBank/DDBJ whole genome shotgun (WGS) entry which is preliminary data.</text>
</comment>
<protein>
    <recommendedName>
        <fullName evidence="4">Type I restriction modification DNA specificity domain-containing protein</fullName>
    </recommendedName>
</protein>
<dbReference type="GO" id="GO:0009307">
    <property type="term" value="P:DNA restriction-modification system"/>
    <property type="evidence" value="ECO:0007669"/>
    <property type="project" value="UniProtKB-KW"/>
</dbReference>
<dbReference type="AlphaFoldDB" id="A0A226HPH9"/>
<name>A0A226HPH9_9FLAO</name>
<dbReference type="InterPro" id="IPR000055">
    <property type="entry name" value="Restrct_endonuc_typeI_TRD"/>
</dbReference>
<accession>A0A226HPH9</accession>
<dbReference type="InterPro" id="IPR044946">
    <property type="entry name" value="Restrct_endonuc_typeI_TRD_sf"/>
</dbReference>
<gene>
    <name evidence="5" type="ORF">B0A75_19285</name>
</gene>
<dbReference type="Pfam" id="PF01420">
    <property type="entry name" value="Methylase_S"/>
    <property type="match status" value="2"/>
</dbReference>
<evidence type="ECO:0000256" key="2">
    <source>
        <dbReference type="ARBA" id="ARBA00022747"/>
    </source>
</evidence>
<dbReference type="Proteomes" id="UP000198336">
    <property type="component" value="Unassembled WGS sequence"/>
</dbReference>
<feature type="domain" description="Type I restriction modification DNA specificity" evidence="4">
    <location>
        <begin position="7"/>
        <end position="163"/>
    </location>
</feature>
<evidence type="ECO:0000259" key="4">
    <source>
        <dbReference type="Pfam" id="PF01420"/>
    </source>
</evidence>
<evidence type="ECO:0000256" key="1">
    <source>
        <dbReference type="ARBA" id="ARBA00010923"/>
    </source>
</evidence>
<feature type="domain" description="Type I restriction modification DNA specificity" evidence="4">
    <location>
        <begin position="185"/>
        <end position="341"/>
    </location>
</feature>
<dbReference type="SUPFAM" id="SSF116734">
    <property type="entry name" value="DNA methylase specificity domain"/>
    <property type="match status" value="2"/>
</dbReference>
<dbReference type="REBASE" id="249205">
    <property type="entry name" value="S.Fon59446ORF19280P"/>
</dbReference>
<keyword evidence="3" id="KW-0238">DNA-binding</keyword>
<dbReference type="Gene3D" id="3.90.220.20">
    <property type="entry name" value="DNA methylase specificity domains"/>
    <property type="match status" value="2"/>
</dbReference>
<evidence type="ECO:0000256" key="3">
    <source>
        <dbReference type="ARBA" id="ARBA00023125"/>
    </source>
</evidence>
<dbReference type="RefSeq" id="WP_089055922.1">
    <property type="nucleotide sequence ID" value="NZ_MUHA01000031.1"/>
</dbReference>
<reference evidence="5 6" key="1">
    <citation type="submission" date="2016-11" db="EMBL/GenBank/DDBJ databases">
        <title>Whole genomes of Flavobacteriaceae.</title>
        <authorList>
            <person name="Stine C."/>
            <person name="Li C."/>
            <person name="Tadesse D."/>
        </authorList>
    </citation>
    <scope>NUCLEOTIDE SEQUENCE [LARGE SCALE GENOMIC DNA]</scope>
    <source>
        <strain evidence="5 6">CCUG 59446</strain>
    </source>
</reference>
<evidence type="ECO:0000313" key="5">
    <source>
        <dbReference type="EMBL" id="OXA95521.1"/>
    </source>
</evidence>
<keyword evidence="6" id="KW-1185">Reference proteome</keyword>
<dbReference type="EMBL" id="MUHA01000031">
    <property type="protein sequence ID" value="OXA95521.1"/>
    <property type="molecule type" value="Genomic_DNA"/>
</dbReference>
<comment type="similarity">
    <text evidence="1">Belongs to the type-I restriction system S methylase family.</text>
</comment>
<dbReference type="GO" id="GO:0003677">
    <property type="term" value="F:DNA binding"/>
    <property type="evidence" value="ECO:0007669"/>
    <property type="project" value="UniProtKB-KW"/>
</dbReference>